<dbReference type="GO" id="GO:0006629">
    <property type="term" value="P:lipid metabolic process"/>
    <property type="evidence" value="ECO:0007669"/>
    <property type="project" value="InterPro"/>
</dbReference>
<feature type="transmembrane region" description="Helical" evidence="1">
    <location>
        <begin position="5"/>
        <end position="21"/>
    </location>
</feature>
<comment type="caution">
    <text evidence="3">The sequence shown here is derived from an EMBL/GenBank/DDBJ whole genome shotgun (WGS) entry which is preliminary data.</text>
</comment>
<proteinExistence type="predicted"/>
<feature type="transmembrane region" description="Helical" evidence="1">
    <location>
        <begin position="33"/>
        <end position="52"/>
    </location>
</feature>
<keyword evidence="1" id="KW-1133">Transmembrane helix</keyword>
<feature type="transmembrane region" description="Helical" evidence="1">
    <location>
        <begin position="64"/>
        <end position="82"/>
    </location>
</feature>
<feature type="transmembrane region" description="Helical" evidence="1">
    <location>
        <begin position="112"/>
        <end position="138"/>
    </location>
</feature>
<keyword evidence="1" id="KW-0812">Transmembrane</keyword>
<dbReference type="EMBL" id="DSUJ01000002">
    <property type="protein sequence ID" value="HFI90106.1"/>
    <property type="molecule type" value="Genomic_DNA"/>
</dbReference>
<keyword evidence="1" id="KW-0472">Membrane</keyword>
<evidence type="ECO:0000313" key="3">
    <source>
        <dbReference type="EMBL" id="HFI90106.1"/>
    </source>
</evidence>
<sequence length="222" mass="26822">MGVIIGCLIILLWFFHLYYILNYVPVNFTSPVFYLHILIQAYLYTGLFITGHDAMHRTVSKNRFVNDWIGRIATFLFAGMSYKRLIKNHFMHHKFPGEGKDPDFNTHTQNFFLWWLIFLYRYTTLVQLIIMAITFNLLKIRFKEISVWMFWVIPAFLGTFQLFYFGTYLPHKKPHTEEMQPHNARTLRKNHLIAMLTCYFFGYHHEHHESPGTPWWKLYQLK</sequence>
<gene>
    <name evidence="3" type="ORF">ENS31_01095</name>
</gene>
<reference evidence="3" key="1">
    <citation type="journal article" date="2020" name="mSystems">
        <title>Genome- and Community-Level Interaction Insights into Carbon Utilization and Element Cycling Functions of Hydrothermarchaeota in Hydrothermal Sediment.</title>
        <authorList>
            <person name="Zhou Z."/>
            <person name="Liu Y."/>
            <person name="Xu W."/>
            <person name="Pan J."/>
            <person name="Luo Z.H."/>
            <person name="Li M."/>
        </authorList>
    </citation>
    <scope>NUCLEOTIDE SEQUENCE [LARGE SCALE GENOMIC DNA]</scope>
    <source>
        <strain evidence="3">SpSt-479</strain>
    </source>
</reference>
<dbReference type="Pfam" id="PF00487">
    <property type="entry name" value="FA_desaturase"/>
    <property type="match status" value="2"/>
</dbReference>
<dbReference type="InterPro" id="IPR005804">
    <property type="entry name" value="FA_desaturase_dom"/>
</dbReference>
<dbReference type="AlphaFoldDB" id="A0A7V3E5U6"/>
<feature type="domain" description="Fatty acid desaturase" evidence="2">
    <location>
        <begin position="31"/>
        <end position="135"/>
    </location>
</feature>
<feature type="domain" description="Fatty acid desaturase" evidence="2">
    <location>
        <begin position="148"/>
        <end position="221"/>
    </location>
</feature>
<evidence type="ECO:0000256" key="1">
    <source>
        <dbReference type="SAM" id="Phobius"/>
    </source>
</evidence>
<protein>
    <submittedName>
        <fullName evidence="3">Fatty acid desaturase</fullName>
    </submittedName>
</protein>
<evidence type="ECO:0000259" key="2">
    <source>
        <dbReference type="Pfam" id="PF00487"/>
    </source>
</evidence>
<name>A0A7V3E5U6_9BACT</name>
<organism evidence="3">
    <name type="scientific">Ignavibacterium album</name>
    <dbReference type="NCBI Taxonomy" id="591197"/>
    <lineage>
        <taxon>Bacteria</taxon>
        <taxon>Pseudomonadati</taxon>
        <taxon>Ignavibacteriota</taxon>
        <taxon>Ignavibacteria</taxon>
        <taxon>Ignavibacteriales</taxon>
        <taxon>Ignavibacteriaceae</taxon>
        <taxon>Ignavibacterium</taxon>
    </lineage>
</organism>
<accession>A0A7V3E5U6</accession>
<feature type="transmembrane region" description="Helical" evidence="1">
    <location>
        <begin position="145"/>
        <end position="165"/>
    </location>
</feature>